<dbReference type="InterPro" id="IPR035909">
    <property type="entry name" value="CheB_C"/>
</dbReference>
<evidence type="ECO:0000259" key="8">
    <source>
        <dbReference type="PROSITE" id="PS50110"/>
    </source>
</evidence>
<feature type="active site" evidence="5 6">
    <location>
        <position position="313"/>
    </location>
</feature>
<dbReference type="CDD" id="cd17541">
    <property type="entry name" value="REC_CheB-like"/>
    <property type="match status" value="1"/>
</dbReference>
<comment type="catalytic activity">
    <reaction evidence="4 5">
        <text>[protein]-L-glutamate 5-O-methyl ester + H2O = L-glutamyl-[protein] + methanol + H(+)</text>
        <dbReference type="Rhea" id="RHEA:23236"/>
        <dbReference type="Rhea" id="RHEA-COMP:10208"/>
        <dbReference type="Rhea" id="RHEA-COMP:10311"/>
        <dbReference type="ChEBI" id="CHEBI:15377"/>
        <dbReference type="ChEBI" id="CHEBI:15378"/>
        <dbReference type="ChEBI" id="CHEBI:17790"/>
        <dbReference type="ChEBI" id="CHEBI:29973"/>
        <dbReference type="ChEBI" id="CHEBI:82795"/>
        <dbReference type="EC" id="3.1.1.61"/>
    </reaction>
</comment>
<evidence type="ECO:0000256" key="5">
    <source>
        <dbReference type="HAMAP-Rule" id="MF_00099"/>
    </source>
</evidence>
<feature type="domain" description="CheB-type methylesterase" evidence="9">
    <location>
        <begin position="179"/>
        <end position="370"/>
    </location>
</feature>
<evidence type="ECO:0000256" key="3">
    <source>
        <dbReference type="ARBA" id="ARBA00022801"/>
    </source>
</evidence>
<sequence length="370" mass="40342">MSVKVLIVDDSELVRKMLSEMLGSDPEIEVVGTASDPYDAREKIKLLHPDVLTLDVEMPKMDGVTFLKNLMRLHPLPVVMISTLTEKGADVTFEAMDLGAVDFVTKPKIDLHHTFEDYAFEIRRKVKTASKVSRYMLERQYARYVSNQQRQPTVATVSSPEKYTADAVLPKKTPSVSRASTGFKLIALGSSTGGTEAIKEILLRLPADSPPIVITQHIPAAFSAPFANRMDSIAAMTVHHAEDGMPIEKGHVYVAPGDKHLLVMREGTRLVCRLNDGPPVNRHKPSVDVMFRSVEQAVGTGAVGVILTGMGADGAQGLKDLHELGVKTVAQDEKTSVVWGMPGESVKIGAVDFVLPLEQIAQKILELGSR</sequence>
<dbReference type="PANTHER" id="PTHR42872">
    <property type="entry name" value="PROTEIN-GLUTAMATE METHYLESTERASE/PROTEIN-GLUTAMINE GLUTAMINASE"/>
    <property type="match status" value="1"/>
</dbReference>
<dbReference type="InterPro" id="IPR008248">
    <property type="entry name" value="CheB-like"/>
</dbReference>
<evidence type="ECO:0000256" key="2">
    <source>
        <dbReference type="ARBA" id="ARBA00022500"/>
    </source>
</evidence>
<dbReference type="NCBIfam" id="NF009206">
    <property type="entry name" value="PRK12555.1"/>
    <property type="match status" value="1"/>
</dbReference>
<keyword evidence="5 7" id="KW-0597">Phosphoprotein</keyword>
<comment type="function">
    <text evidence="5">Involved in chemotaxis. Part of a chemotaxis signal transduction system that modulates chemotaxis in response to various stimuli. Catalyzes the demethylation of specific methylglutamate residues introduced into the chemoreceptors (methyl-accepting chemotaxis proteins or MCP) by CheR. Also mediates the irreversible deamidation of specific glutamine residues to glutamic acid.</text>
</comment>
<evidence type="ECO:0000256" key="6">
    <source>
        <dbReference type="PROSITE-ProRule" id="PRU00050"/>
    </source>
</evidence>
<comment type="domain">
    <text evidence="5">Contains a C-terminal catalytic domain, and an N-terminal region which modulates catalytic activity.</text>
</comment>
<dbReference type="EMBL" id="CP054020">
    <property type="protein sequence ID" value="QKI89522.1"/>
    <property type="molecule type" value="Genomic_DNA"/>
</dbReference>
<evidence type="ECO:0000256" key="1">
    <source>
        <dbReference type="ARBA" id="ARBA00022490"/>
    </source>
</evidence>
<keyword evidence="11" id="KW-1185">Reference proteome</keyword>
<dbReference type="PANTHER" id="PTHR42872:SF6">
    <property type="entry name" value="PROTEIN-GLUTAMATE METHYLESTERASE_PROTEIN-GLUTAMINE GLUTAMINASE"/>
    <property type="match status" value="1"/>
</dbReference>
<keyword evidence="3 5" id="KW-0378">Hydrolase</keyword>
<dbReference type="CDD" id="cd16432">
    <property type="entry name" value="CheB_Rec"/>
    <property type="match status" value="1"/>
</dbReference>
<evidence type="ECO:0000256" key="4">
    <source>
        <dbReference type="ARBA" id="ARBA00048267"/>
    </source>
</evidence>
<dbReference type="AlphaFoldDB" id="A0A7D4T0Y9"/>
<protein>
    <recommendedName>
        <fullName evidence="5">Protein-glutamate methylesterase/protein-glutamine glutaminase</fullName>
        <ecNumber evidence="5">3.1.1.61</ecNumber>
        <ecNumber evidence="5">3.5.1.44</ecNumber>
    </recommendedName>
</protein>
<dbReference type="GO" id="GO:0005737">
    <property type="term" value="C:cytoplasm"/>
    <property type="evidence" value="ECO:0007669"/>
    <property type="project" value="UniProtKB-SubCell"/>
</dbReference>
<reference evidence="10 11" key="1">
    <citation type="submission" date="2020-05" db="EMBL/GenBank/DDBJ databases">
        <title>Thiomicrorhabdus sediminis sp.nov. and Thiomicrorhabdus xiamenensis sp.nov., novel sulfur-oxidizing bacteria isolated from coastal sediment.</title>
        <authorList>
            <person name="Liu X."/>
        </authorList>
    </citation>
    <scope>NUCLEOTIDE SEQUENCE [LARGE SCALE GENOMIC DNA]</scope>
    <source>
        <strain evidence="10 11">G2</strain>
    </source>
</reference>
<dbReference type="NCBIfam" id="NF001965">
    <property type="entry name" value="PRK00742.1"/>
    <property type="match status" value="1"/>
</dbReference>
<name>A0A7D4T0Y9_9GAMM</name>
<dbReference type="InterPro" id="IPR011006">
    <property type="entry name" value="CheY-like_superfamily"/>
</dbReference>
<dbReference type="GO" id="GO:0050568">
    <property type="term" value="F:protein-glutamine glutaminase activity"/>
    <property type="evidence" value="ECO:0007669"/>
    <property type="project" value="UniProtKB-UniRule"/>
</dbReference>
<dbReference type="RefSeq" id="WP_173285420.1">
    <property type="nucleotide sequence ID" value="NZ_CP054020.1"/>
</dbReference>
<dbReference type="Gene3D" id="3.40.50.2300">
    <property type="match status" value="1"/>
</dbReference>
<dbReference type="SMART" id="SM00448">
    <property type="entry name" value="REC"/>
    <property type="match status" value="1"/>
</dbReference>
<gene>
    <name evidence="5" type="primary">cheB</name>
    <name evidence="10" type="ORF">HQN79_08070</name>
</gene>
<dbReference type="GO" id="GO:0000156">
    <property type="term" value="F:phosphorelay response regulator activity"/>
    <property type="evidence" value="ECO:0007669"/>
    <property type="project" value="InterPro"/>
</dbReference>
<accession>A0A7D4T0Y9</accession>
<comment type="catalytic activity">
    <reaction evidence="5">
        <text>L-glutaminyl-[protein] + H2O = L-glutamyl-[protein] + NH4(+)</text>
        <dbReference type="Rhea" id="RHEA:16441"/>
        <dbReference type="Rhea" id="RHEA-COMP:10207"/>
        <dbReference type="Rhea" id="RHEA-COMP:10208"/>
        <dbReference type="ChEBI" id="CHEBI:15377"/>
        <dbReference type="ChEBI" id="CHEBI:28938"/>
        <dbReference type="ChEBI" id="CHEBI:29973"/>
        <dbReference type="ChEBI" id="CHEBI:30011"/>
        <dbReference type="EC" id="3.5.1.44"/>
    </reaction>
</comment>
<evidence type="ECO:0000313" key="11">
    <source>
        <dbReference type="Proteomes" id="UP000504724"/>
    </source>
</evidence>
<keyword evidence="2 5" id="KW-0145">Chemotaxis</keyword>
<evidence type="ECO:0000259" key="9">
    <source>
        <dbReference type="PROSITE" id="PS50122"/>
    </source>
</evidence>
<dbReference type="Gene3D" id="3.40.50.180">
    <property type="entry name" value="Methylesterase CheB, C-terminal domain"/>
    <property type="match status" value="1"/>
</dbReference>
<organism evidence="10 11">
    <name type="scientific">Thiomicrorhabdus xiamenensis</name>
    <dbReference type="NCBI Taxonomy" id="2739063"/>
    <lineage>
        <taxon>Bacteria</taxon>
        <taxon>Pseudomonadati</taxon>
        <taxon>Pseudomonadota</taxon>
        <taxon>Gammaproteobacteria</taxon>
        <taxon>Thiotrichales</taxon>
        <taxon>Piscirickettsiaceae</taxon>
        <taxon>Thiomicrorhabdus</taxon>
    </lineage>
</organism>
<dbReference type="Pfam" id="PF01339">
    <property type="entry name" value="CheB_methylest"/>
    <property type="match status" value="1"/>
</dbReference>
<proteinExistence type="inferred from homology"/>
<dbReference type="GO" id="GO:0006935">
    <property type="term" value="P:chemotaxis"/>
    <property type="evidence" value="ECO:0007669"/>
    <property type="project" value="UniProtKB-UniRule"/>
</dbReference>
<dbReference type="SUPFAM" id="SSF52738">
    <property type="entry name" value="Methylesterase CheB, C-terminal domain"/>
    <property type="match status" value="1"/>
</dbReference>
<feature type="active site" evidence="5 6">
    <location>
        <position position="191"/>
    </location>
</feature>
<dbReference type="KEGG" id="txa:HQN79_08070"/>
<keyword evidence="1 5" id="KW-0963">Cytoplasm</keyword>
<dbReference type="HAMAP" id="MF_00099">
    <property type="entry name" value="CheB_chemtxs"/>
    <property type="match status" value="1"/>
</dbReference>
<dbReference type="PIRSF" id="PIRSF000876">
    <property type="entry name" value="RR_chemtxs_CheB"/>
    <property type="match status" value="1"/>
</dbReference>
<evidence type="ECO:0000256" key="7">
    <source>
        <dbReference type="PROSITE-ProRule" id="PRU00169"/>
    </source>
</evidence>
<dbReference type="PROSITE" id="PS50122">
    <property type="entry name" value="CHEB"/>
    <property type="match status" value="1"/>
</dbReference>
<dbReference type="Proteomes" id="UP000504724">
    <property type="component" value="Chromosome"/>
</dbReference>
<feature type="modified residue" description="4-aspartylphosphate" evidence="5 7">
    <location>
        <position position="55"/>
    </location>
</feature>
<comment type="PTM">
    <text evidence="5">Phosphorylated by CheA. Phosphorylation of the N-terminal regulatory domain activates the methylesterase activity.</text>
</comment>
<dbReference type="EC" id="3.5.1.44" evidence="5"/>
<evidence type="ECO:0000313" key="10">
    <source>
        <dbReference type="EMBL" id="QKI89522.1"/>
    </source>
</evidence>
<feature type="active site" evidence="5 6">
    <location>
        <position position="217"/>
    </location>
</feature>
<comment type="subcellular location">
    <subcellularLocation>
        <location evidence="5">Cytoplasm</location>
    </subcellularLocation>
</comment>
<feature type="domain" description="Response regulatory" evidence="8">
    <location>
        <begin position="4"/>
        <end position="121"/>
    </location>
</feature>
<dbReference type="EC" id="3.1.1.61" evidence="5"/>
<dbReference type="GO" id="GO:0008984">
    <property type="term" value="F:protein-glutamate methylesterase activity"/>
    <property type="evidence" value="ECO:0007669"/>
    <property type="project" value="UniProtKB-UniRule"/>
</dbReference>
<dbReference type="InterPro" id="IPR000673">
    <property type="entry name" value="Sig_transdc_resp-reg_Me-estase"/>
</dbReference>
<dbReference type="PROSITE" id="PS50110">
    <property type="entry name" value="RESPONSE_REGULATORY"/>
    <property type="match status" value="1"/>
</dbReference>
<dbReference type="Pfam" id="PF00072">
    <property type="entry name" value="Response_reg"/>
    <property type="match status" value="1"/>
</dbReference>
<dbReference type="InterPro" id="IPR001789">
    <property type="entry name" value="Sig_transdc_resp-reg_receiver"/>
</dbReference>
<comment type="similarity">
    <text evidence="5">Belongs to the CheB family.</text>
</comment>
<dbReference type="SUPFAM" id="SSF52172">
    <property type="entry name" value="CheY-like"/>
    <property type="match status" value="1"/>
</dbReference>